<dbReference type="RefSeq" id="WP_344584034.1">
    <property type="nucleotide sequence ID" value="NZ_BAAARK010000049.1"/>
</dbReference>
<accession>A0ABN3T0U0</accession>
<reference evidence="1 2" key="1">
    <citation type="journal article" date="2019" name="Int. J. Syst. Evol. Microbiol.">
        <title>The Global Catalogue of Microorganisms (GCM) 10K type strain sequencing project: providing services to taxonomists for standard genome sequencing and annotation.</title>
        <authorList>
            <consortium name="The Broad Institute Genomics Platform"/>
            <consortium name="The Broad Institute Genome Sequencing Center for Infectious Disease"/>
            <person name="Wu L."/>
            <person name="Ma J."/>
        </authorList>
    </citation>
    <scope>NUCLEOTIDE SEQUENCE [LARGE SCALE GENOMIC DNA]</scope>
    <source>
        <strain evidence="1 2">JCM 16374</strain>
    </source>
</reference>
<keyword evidence="2" id="KW-1185">Reference proteome</keyword>
<evidence type="ECO:0000313" key="2">
    <source>
        <dbReference type="Proteomes" id="UP001500994"/>
    </source>
</evidence>
<gene>
    <name evidence="1" type="ORF">GCM10009864_74590</name>
</gene>
<sequence length="70" mass="7096">MLAVDADEYRVLVSYGEIAPGAGNRGAVLAVEQDGAPPARPQLVVTGEVSGGRGVNDVVELDVVCVESTG</sequence>
<name>A0ABN3T0U0_9ACTN</name>
<evidence type="ECO:0000313" key="1">
    <source>
        <dbReference type="EMBL" id="GAA2689690.1"/>
    </source>
</evidence>
<dbReference type="EMBL" id="BAAARK010000049">
    <property type="protein sequence ID" value="GAA2689690.1"/>
    <property type="molecule type" value="Genomic_DNA"/>
</dbReference>
<dbReference type="Proteomes" id="UP001500994">
    <property type="component" value="Unassembled WGS sequence"/>
</dbReference>
<proteinExistence type="predicted"/>
<comment type="caution">
    <text evidence="1">The sequence shown here is derived from an EMBL/GenBank/DDBJ whole genome shotgun (WGS) entry which is preliminary data.</text>
</comment>
<organism evidence="1 2">
    <name type="scientific">Streptomyces lunalinharesii</name>
    <dbReference type="NCBI Taxonomy" id="333384"/>
    <lineage>
        <taxon>Bacteria</taxon>
        <taxon>Bacillati</taxon>
        <taxon>Actinomycetota</taxon>
        <taxon>Actinomycetes</taxon>
        <taxon>Kitasatosporales</taxon>
        <taxon>Streptomycetaceae</taxon>
        <taxon>Streptomyces</taxon>
    </lineage>
</organism>
<protein>
    <submittedName>
        <fullName evidence="1">Uncharacterized protein</fullName>
    </submittedName>
</protein>